<accession>A0A937G1V2</accession>
<evidence type="ECO:0000313" key="2">
    <source>
        <dbReference type="EMBL" id="MBL6449137.1"/>
    </source>
</evidence>
<dbReference type="EMBL" id="JAEUGD010000066">
    <property type="protein sequence ID" value="MBL6449137.1"/>
    <property type="molecule type" value="Genomic_DNA"/>
</dbReference>
<evidence type="ECO:0008006" key="4">
    <source>
        <dbReference type="Google" id="ProtNLM"/>
    </source>
</evidence>
<evidence type="ECO:0000256" key="1">
    <source>
        <dbReference type="SAM" id="SignalP"/>
    </source>
</evidence>
<dbReference type="Pfam" id="PF13573">
    <property type="entry name" value="SprB"/>
    <property type="match status" value="2"/>
</dbReference>
<organism evidence="2 3">
    <name type="scientific">Fulvivirga marina</name>
    <dbReference type="NCBI Taxonomy" id="2494733"/>
    <lineage>
        <taxon>Bacteria</taxon>
        <taxon>Pseudomonadati</taxon>
        <taxon>Bacteroidota</taxon>
        <taxon>Cytophagia</taxon>
        <taxon>Cytophagales</taxon>
        <taxon>Fulvivirgaceae</taxon>
        <taxon>Fulvivirga</taxon>
    </lineage>
</organism>
<name>A0A937G1V2_9BACT</name>
<gene>
    <name evidence="2" type="ORF">JMN32_22690</name>
</gene>
<keyword evidence="3" id="KW-1185">Reference proteome</keyword>
<protein>
    <recommendedName>
        <fullName evidence="4">Secretion system C-terminal sorting domain-containing protein</fullName>
    </recommendedName>
</protein>
<proteinExistence type="predicted"/>
<comment type="caution">
    <text evidence="2">The sequence shown here is derived from an EMBL/GenBank/DDBJ whole genome shotgun (WGS) entry which is preliminary data.</text>
</comment>
<evidence type="ECO:0000313" key="3">
    <source>
        <dbReference type="Proteomes" id="UP000614216"/>
    </source>
</evidence>
<dbReference type="Proteomes" id="UP000614216">
    <property type="component" value="Unassembled WGS sequence"/>
</dbReference>
<dbReference type="RefSeq" id="WP_202858673.1">
    <property type="nucleotide sequence ID" value="NZ_JAEUGD010000066.1"/>
</dbReference>
<dbReference type="PROSITE" id="PS51257">
    <property type="entry name" value="PROKAR_LIPOPROTEIN"/>
    <property type="match status" value="1"/>
</dbReference>
<reference evidence="2" key="1">
    <citation type="submission" date="2021-01" db="EMBL/GenBank/DDBJ databases">
        <title>Fulvivirga kasyanovii gen. nov., sp nov., a novel member of the phylum Bacteroidetes isolated from seawater in a mussel farm.</title>
        <authorList>
            <person name="Zhao L.-H."/>
            <person name="Wang Z.-J."/>
        </authorList>
    </citation>
    <scope>NUCLEOTIDE SEQUENCE</scope>
    <source>
        <strain evidence="2">29W222</strain>
    </source>
</reference>
<feature type="signal peptide" evidence="1">
    <location>
        <begin position="1"/>
        <end position="23"/>
    </location>
</feature>
<dbReference type="AlphaFoldDB" id="A0A937G1V2"/>
<dbReference type="InterPro" id="IPR025667">
    <property type="entry name" value="SprB_repeat"/>
</dbReference>
<keyword evidence="1" id="KW-0732">Signal</keyword>
<feature type="chain" id="PRO_5037389867" description="Secretion system C-terminal sorting domain-containing protein" evidence="1">
    <location>
        <begin position="24"/>
        <end position="1085"/>
    </location>
</feature>
<sequence>MKKLALIIAYMVCFLCACVTLYAQNDPPVHLNVKGLETLHPSSISVKFEIDSIAQLDYLKVFDSTRFAAIRLGYDENAVFKEVLDLNDGSYQYLEMILKDFSGRDWNGMFLALNETYPPNAVAIGSYLASAEDLGDGWFKIKIPVTDLGPIGMLSHITFPHAFNTNIGVKNITFSGGAKSFEWFGVEKYDNAIKENQPGQSQLVFNPDGIRPDQLTLKVLSQNVVLTQDMMPYKSFTVGTVAGKNKLLGIVSGKDGAIYYSDTLTFNVPAGLEYHVTNVSCHGGSDGSIDISLEGGLEPYIFAWSNGANTEDVSGLQAGIYTISIADSLGRSLTSNIRVNEPDRLSATLMPSGCEGDSLLLKVSGGVAPYKYSINNGAFENLGNPDSNVAWRLLTNQSIDQDEVYPAVPDYGSDHESNLYVTGRYVDTLRFGDEVVGEAGENGSYLVKLNTYGEFQWGVHNPDIYVVSSVTDEGGNTTLYINVLSSTEVQGHQLGAGLYLLRIDTEGVVTWAESVTMTVADMDTDGQGNIYAMQLSNGQGTYMSKYLNDGQLLWSKKVMSEGAALTDIDVTSNGNVFAIGHFEKTIDLGGLIFTSKGYNDAFVVAYNADGYTLWAKTGTSSEKNVWGNRVVADEDGNVFVTVEYYKPNGKFDDIVIDEAAVVLIRLEALKGDVVWIRPFAFAGFLSFFYNFNMAIQNDGTIFMAVQSIDFLLREGEEVDIRYYTNFLLGFDYSGALTSSVGIGNAYYDHGLEVALVATNDNHVVYPDYRTGYTIIKRGASMSQLIPWNGADQYVTVKSVNDCSVTVESDSIDTSPVAPAICYVTSETEGNRIVLSPDQEEVDFYNIYKETGATDQYEFIGFTTGSEFLDSISNTWERSYKYVVTSVNACDVESKRSEAHRTMHLTVNQGNLGQINLIWDGYEGFEYNSYKIYKGSSLSDMQLITSVPSYLFTYTDLDPSIYAQFYQIRIETEDACTPPLQPAFNGRIAEGNEAFEVTSNISANYGQAGNLSFYPNPGLDRVHVKFSPDGDEYLLKVIDSGGRVVRQIEGVFDKAVIERGELPAGIYNVVLSKNSGNPMNGRIAFH</sequence>